<dbReference type="EMBL" id="JALJEJ010000002">
    <property type="protein sequence ID" value="MCJ8208917.1"/>
    <property type="molecule type" value="Genomic_DNA"/>
</dbReference>
<accession>A0A9X1X0D2</accession>
<proteinExistence type="predicted"/>
<sequence length="82" mass="9523">MIDLLSTNNIFMAMTLEITDQEYLIKLDRKKFGLAFIRSLLKQVEVENLTEDDLYLSETRPSIKDKDTNASEPDYFGSIDEK</sequence>
<evidence type="ECO:0000313" key="3">
    <source>
        <dbReference type="Proteomes" id="UP001139450"/>
    </source>
</evidence>
<reference evidence="2" key="1">
    <citation type="submission" date="2022-04" db="EMBL/GenBank/DDBJ databases">
        <title>Mucilaginibacter sp. RS28 isolated from freshwater.</title>
        <authorList>
            <person name="Ko S.-R."/>
        </authorList>
    </citation>
    <scope>NUCLEOTIDE SEQUENCE</scope>
    <source>
        <strain evidence="2">RS28</strain>
    </source>
</reference>
<dbReference type="Proteomes" id="UP001139450">
    <property type="component" value="Unassembled WGS sequence"/>
</dbReference>
<comment type="caution">
    <text evidence="2">The sequence shown here is derived from an EMBL/GenBank/DDBJ whole genome shotgun (WGS) entry which is preliminary data.</text>
</comment>
<dbReference type="AlphaFoldDB" id="A0A9X1X0D2"/>
<keyword evidence="3" id="KW-1185">Reference proteome</keyword>
<protein>
    <submittedName>
        <fullName evidence="2">Uncharacterized protein</fullName>
    </submittedName>
</protein>
<organism evidence="2 3">
    <name type="scientific">Mucilaginibacter straminoryzae</name>
    <dbReference type="NCBI Taxonomy" id="2932774"/>
    <lineage>
        <taxon>Bacteria</taxon>
        <taxon>Pseudomonadati</taxon>
        <taxon>Bacteroidota</taxon>
        <taxon>Sphingobacteriia</taxon>
        <taxon>Sphingobacteriales</taxon>
        <taxon>Sphingobacteriaceae</taxon>
        <taxon>Mucilaginibacter</taxon>
    </lineage>
</organism>
<gene>
    <name evidence="2" type="ORF">MUY27_04300</name>
</gene>
<name>A0A9X1X0D2_9SPHI</name>
<dbReference type="RefSeq" id="WP_245128752.1">
    <property type="nucleotide sequence ID" value="NZ_JALJEJ010000002.1"/>
</dbReference>
<feature type="region of interest" description="Disordered" evidence="1">
    <location>
        <begin position="60"/>
        <end position="82"/>
    </location>
</feature>
<evidence type="ECO:0000313" key="2">
    <source>
        <dbReference type="EMBL" id="MCJ8208917.1"/>
    </source>
</evidence>
<evidence type="ECO:0000256" key="1">
    <source>
        <dbReference type="SAM" id="MobiDB-lite"/>
    </source>
</evidence>